<evidence type="ECO:0000256" key="1">
    <source>
        <dbReference type="SAM" id="SignalP"/>
    </source>
</evidence>
<dbReference type="EMBL" id="MDBS01000032">
    <property type="protein sequence ID" value="PMP28130.1"/>
    <property type="molecule type" value="Genomic_DNA"/>
</dbReference>
<name>A0A7Z1MHR9_9VIBR</name>
<feature type="chain" id="PRO_5031492671" evidence="1">
    <location>
        <begin position="19"/>
        <end position="159"/>
    </location>
</feature>
<sequence>MLKYMLIGVALLSSGVHARTQVLTEERVGGRTNKVLLAQTSKGQSFCALSMAKNNTSVNHFSYNDGSKELVISLDQALTFKGRQFSAHKHYELNGEELKVINARTLVKQDYTLNELFSQQADLLLTEGLAVNQYPGCNPQVVSKRIVTTYENCINHISQ</sequence>
<dbReference type="AlphaFoldDB" id="A0A7Z1MHR9"/>
<proteinExistence type="predicted"/>
<organism evidence="2">
    <name type="scientific">Vibrio cyclitrophicus</name>
    <dbReference type="NCBI Taxonomy" id="47951"/>
    <lineage>
        <taxon>Bacteria</taxon>
        <taxon>Pseudomonadati</taxon>
        <taxon>Pseudomonadota</taxon>
        <taxon>Gammaproteobacteria</taxon>
        <taxon>Vibrionales</taxon>
        <taxon>Vibrionaceae</taxon>
        <taxon>Vibrio</taxon>
    </lineage>
</organism>
<reference evidence="2" key="2">
    <citation type="journal article" date="2018" name="Nature">
        <title>A major lineage of non-tailed dsDNA viruses as unrecognized killers of marine bacteria.</title>
        <authorList>
            <person name="Kauffman K.M."/>
            <person name="Hussain F.A."/>
            <person name="Yang J."/>
            <person name="Arevalo P."/>
            <person name="Brown J.M."/>
            <person name="Chang W.K."/>
            <person name="VanInsberghe D."/>
            <person name="Elsherbini J."/>
            <person name="Sharma R.S."/>
            <person name="Cutler M.B."/>
            <person name="Kelly L."/>
            <person name="Polz M.F."/>
        </authorList>
    </citation>
    <scope>NUCLEOTIDE SEQUENCE</scope>
    <source>
        <strain evidence="2">10N.222.46.E12</strain>
    </source>
</reference>
<reference evidence="2" key="1">
    <citation type="submission" date="2016-07" db="EMBL/GenBank/DDBJ databases">
        <authorList>
            <person name="Kauffman K."/>
            <person name="Arevalo P."/>
            <person name="Polz M.F."/>
        </authorList>
    </citation>
    <scope>NUCLEOTIDE SEQUENCE</scope>
    <source>
        <strain evidence="2">10N.222.46.E12</strain>
    </source>
</reference>
<protein>
    <submittedName>
        <fullName evidence="2">Uncharacterized protein</fullName>
    </submittedName>
</protein>
<dbReference type="RefSeq" id="WP_017064339.1">
    <property type="nucleotide sequence ID" value="NZ_CP170591.1"/>
</dbReference>
<feature type="signal peptide" evidence="1">
    <location>
        <begin position="1"/>
        <end position="18"/>
    </location>
</feature>
<accession>A0A7Z1MHR9</accession>
<keyword evidence="1" id="KW-0732">Signal</keyword>
<gene>
    <name evidence="2" type="ORF">BCS90_20015</name>
</gene>
<evidence type="ECO:0000313" key="2">
    <source>
        <dbReference type="EMBL" id="PMP28130.1"/>
    </source>
</evidence>
<comment type="caution">
    <text evidence="2">The sequence shown here is derived from an EMBL/GenBank/DDBJ whole genome shotgun (WGS) entry which is preliminary data.</text>
</comment>